<dbReference type="Proteomes" id="UP001292094">
    <property type="component" value="Unassembled WGS sequence"/>
</dbReference>
<accession>A0AAE1NE40</accession>
<comment type="caution">
    <text evidence="2">The sequence shown here is derived from an EMBL/GenBank/DDBJ whole genome shotgun (WGS) entry which is preliminary data.</text>
</comment>
<organism evidence="2 3">
    <name type="scientific">Petrolisthes manimaculis</name>
    <dbReference type="NCBI Taxonomy" id="1843537"/>
    <lineage>
        <taxon>Eukaryota</taxon>
        <taxon>Metazoa</taxon>
        <taxon>Ecdysozoa</taxon>
        <taxon>Arthropoda</taxon>
        <taxon>Crustacea</taxon>
        <taxon>Multicrustacea</taxon>
        <taxon>Malacostraca</taxon>
        <taxon>Eumalacostraca</taxon>
        <taxon>Eucarida</taxon>
        <taxon>Decapoda</taxon>
        <taxon>Pleocyemata</taxon>
        <taxon>Anomura</taxon>
        <taxon>Galatheoidea</taxon>
        <taxon>Porcellanidae</taxon>
        <taxon>Petrolisthes</taxon>
    </lineage>
</organism>
<reference evidence="2" key="1">
    <citation type="submission" date="2023-11" db="EMBL/GenBank/DDBJ databases">
        <title>Genome assemblies of two species of porcelain crab, Petrolisthes cinctipes and Petrolisthes manimaculis (Anomura: Porcellanidae).</title>
        <authorList>
            <person name="Angst P."/>
        </authorList>
    </citation>
    <scope>NUCLEOTIDE SEQUENCE</scope>
    <source>
        <strain evidence="2">PB745_02</strain>
        <tissue evidence="2">Gill</tissue>
    </source>
</reference>
<dbReference type="AlphaFoldDB" id="A0AAE1NE40"/>
<evidence type="ECO:0000256" key="1">
    <source>
        <dbReference type="SAM" id="MobiDB-lite"/>
    </source>
</evidence>
<sequence>MDVVAFETEGHYGNPGAAGWASGGHGLVWIRLQGDGGCVDIMPPTVKEHDGGEISQGREGTRAGETSGRVEGYVKWRSRGGREKRVKRRREGEWHLEETRTVEEGTRGGVEVRG</sequence>
<dbReference type="EMBL" id="JAWZYT010006495">
    <property type="protein sequence ID" value="KAK4288083.1"/>
    <property type="molecule type" value="Genomic_DNA"/>
</dbReference>
<keyword evidence="3" id="KW-1185">Reference proteome</keyword>
<evidence type="ECO:0000313" key="3">
    <source>
        <dbReference type="Proteomes" id="UP001292094"/>
    </source>
</evidence>
<gene>
    <name evidence="2" type="ORF">Pmani_038874</name>
</gene>
<feature type="region of interest" description="Disordered" evidence="1">
    <location>
        <begin position="41"/>
        <end position="67"/>
    </location>
</feature>
<name>A0AAE1NE40_9EUCA</name>
<protein>
    <submittedName>
        <fullName evidence="2">Uncharacterized protein</fullName>
    </submittedName>
</protein>
<evidence type="ECO:0000313" key="2">
    <source>
        <dbReference type="EMBL" id="KAK4288083.1"/>
    </source>
</evidence>
<proteinExistence type="predicted"/>